<reference evidence="2" key="2">
    <citation type="journal article" date="2015" name="Fish Shellfish Immunol.">
        <title>Early steps in the European eel (Anguilla anguilla)-Vibrio vulnificus interaction in the gills: Role of the RtxA13 toxin.</title>
        <authorList>
            <person name="Callol A."/>
            <person name="Pajuelo D."/>
            <person name="Ebbesson L."/>
            <person name="Teles M."/>
            <person name="MacKenzie S."/>
            <person name="Amaro C."/>
        </authorList>
    </citation>
    <scope>NUCLEOTIDE SEQUENCE</scope>
</reference>
<feature type="transmembrane region" description="Helical" evidence="1">
    <location>
        <begin position="12"/>
        <end position="34"/>
    </location>
</feature>
<proteinExistence type="predicted"/>
<dbReference type="EMBL" id="GBXM01010992">
    <property type="protein sequence ID" value="JAH97585.1"/>
    <property type="molecule type" value="Transcribed_RNA"/>
</dbReference>
<sequence length="56" mass="6212">MQPEAHAWKYGMPTTVAILAGTFGFIAVILIVVVHRSNKNKQKRKAKEADDTDAML</sequence>
<keyword evidence="1" id="KW-0472">Membrane</keyword>
<accession>A0A0E9X6U0</accession>
<organism evidence="2">
    <name type="scientific">Anguilla anguilla</name>
    <name type="common">European freshwater eel</name>
    <name type="synonym">Muraena anguilla</name>
    <dbReference type="NCBI Taxonomy" id="7936"/>
    <lineage>
        <taxon>Eukaryota</taxon>
        <taxon>Metazoa</taxon>
        <taxon>Chordata</taxon>
        <taxon>Craniata</taxon>
        <taxon>Vertebrata</taxon>
        <taxon>Euteleostomi</taxon>
        <taxon>Actinopterygii</taxon>
        <taxon>Neopterygii</taxon>
        <taxon>Teleostei</taxon>
        <taxon>Anguilliformes</taxon>
        <taxon>Anguillidae</taxon>
        <taxon>Anguilla</taxon>
    </lineage>
</organism>
<dbReference type="AlphaFoldDB" id="A0A0E9X6U0"/>
<keyword evidence="1" id="KW-0812">Transmembrane</keyword>
<name>A0A0E9X6U0_ANGAN</name>
<reference evidence="2" key="1">
    <citation type="submission" date="2014-11" db="EMBL/GenBank/DDBJ databases">
        <authorList>
            <person name="Amaro Gonzalez C."/>
        </authorList>
    </citation>
    <scope>NUCLEOTIDE SEQUENCE</scope>
</reference>
<evidence type="ECO:0000313" key="2">
    <source>
        <dbReference type="EMBL" id="JAH97585.1"/>
    </source>
</evidence>
<protein>
    <submittedName>
        <fullName evidence="2">Uncharacterized protein</fullName>
    </submittedName>
</protein>
<evidence type="ECO:0000256" key="1">
    <source>
        <dbReference type="SAM" id="Phobius"/>
    </source>
</evidence>
<keyword evidence="1" id="KW-1133">Transmembrane helix</keyword>